<sequence>MSQATETTPISGDIEALNALDARRSVPAMQLCEPGPDPAQLMRMLRSAVRVPDHGKRVPWRFVRIAGDARAALGERLAARTRERDPQASDAVIEKDRQRFLHAPMVLVVVADQREDAKIPASERLLSSGCVCFALLQAAQALGFGACWLTGWAAYDPAVRRMLGIGEQEVVSGFIHIGSVRQRVPERDRPDPALLLTEWTP</sequence>
<evidence type="ECO:0000259" key="9">
    <source>
        <dbReference type="Pfam" id="PF00881"/>
    </source>
</evidence>
<dbReference type="OrthoDB" id="9804207at2"/>
<dbReference type="AlphaFoldDB" id="A0A5D8Z9F9"/>
<keyword evidence="2 7" id="KW-0285">Flavoprotein</keyword>
<comment type="cofactor">
    <cofactor evidence="8">
        <name>FMN</name>
        <dbReference type="ChEBI" id="CHEBI:58210"/>
    </cofactor>
    <text evidence="8">Binds 1 FMN per subunit.</text>
</comment>
<dbReference type="SUPFAM" id="SSF55469">
    <property type="entry name" value="FMN-dependent nitroreductase-like"/>
    <property type="match status" value="1"/>
</dbReference>
<dbReference type="RefSeq" id="WP_149352099.1">
    <property type="nucleotide sequence ID" value="NZ_VTRV01000028.1"/>
</dbReference>
<comment type="caution">
    <text evidence="10">The sequence shown here is derived from an EMBL/GenBank/DDBJ whole genome shotgun (WGS) entry which is preliminary data.</text>
</comment>
<keyword evidence="4 7" id="KW-0521">NADP</keyword>
<evidence type="ECO:0000256" key="3">
    <source>
        <dbReference type="ARBA" id="ARBA00022643"/>
    </source>
</evidence>
<feature type="binding site" evidence="8">
    <location>
        <position position="50"/>
    </location>
    <ligand>
        <name>FMN</name>
        <dbReference type="ChEBI" id="CHEBI:58210"/>
        <note>ligand shared between dimeric partners</note>
    </ligand>
</feature>
<dbReference type="EMBL" id="VTRV01000028">
    <property type="protein sequence ID" value="TZF90752.1"/>
    <property type="molecule type" value="Genomic_DNA"/>
</dbReference>
<evidence type="ECO:0000313" key="11">
    <source>
        <dbReference type="Proteomes" id="UP000323164"/>
    </source>
</evidence>
<dbReference type="Pfam" id="PF00881">
    <property type="entry name" value="Nitroreductase"/>
    <property type="match status" value="1"/>
</dbReference>
<dbReference type="GO" id="GO:0016491">
    <property type="term" value="F:oxidoreductase activity"/>
    <property type="evidence" value="ECO:0007669"/>
    <property type="project" value="UniProtKB-UniRule"/>
</dbReference>
<feature type="binding site" description="in other chain" evidence="8">
    <location>
        <begin position="148"/>
        <end position="150"/>
    </location>
    <ligand>
        <name>FMN</name>
        <dbReference type="ChEBI" id="CHEBI:58210"/>
        <note>ligand shared between dimeric partners</note>
    </ligand>
</feature>
<gene>
    <name evidence="10" type="ORF">FW784_04140</name>
</gene>
<evidence type="ECO:0000256" key="6">
    <source>
        <dbReference type="ARBA" id="ARBA00023027"/>
    </source>
</evidence>
<protein>
    <recommendedName>
        <fullName evidence="7">Putative NAD(P)H nitroreductase</fullName>
        <ecNumber evidence="7">1.-.-.-</ecNumber>
    </recommendedName>
</protein>
<evidence type="ECO:0000313" key="10">
    <source>
        <dbReference type="EMBL" id="TZF90752.1"/>
    </source>
</evidence>
<dbReference type="InterPro" id="IPR029479">
    <property type="entry name" value="Nitroreductase"/>
</dbReference>
<dbReference type="InterPro" id="IPR026021">
    <property type="entry name" value="YdjA-like"/>
</dbReference>
<evidence type="ECO:0000256" key="4">
    <source>
        <dbReference type="ARBA" id="ARBA00022857"/>
    </source>
</evidence>
<dbReference type="Proteomes" id="UP000323164">
    <property type="component" value="Unassembled WGS sequence"/>
</dbReference>
<feature type="binding site" description="in other chain" evidence="8">
    <location>
        <begin position="23"/>
        <end position="25"/>
    </location>
    <ligand>
        <name>FMN</name>
        <dbReference type="ChEBI" id="CHEBI:58210"/>
        <note>ligand shared between dimeric partners</note>
    </ligand>
</feature>
<feature type="binding site" evidence="8">
    <location>
        <position position="54"/>
    </location>
    <ligand>
        <name>FMN</name>
        <dbReference type="ChEBI" id="CHEBI:58210"/>
        <note>ligand shared between dimeric partners</note>
    </ligand>
</feature>
<keyword evidence="5 7" id="KW-0560">Oxidoreductase</keyword>
<dbReference type="InterPro" id="IPR000415">
    <property type="entry name" value="Nitroreductase-like"/>
</dbReference>
<name>A0A5D8Z9F9_9GAMM</name>
<dbReference type="PANTHER" id="PTHR43821:SF1">
    <property type="entry name" value="NAD(P)H NITROREDUCTASE YDJA-RELATED"/>
    <property type="match status" value="1"/>
</dbReference>
<evidence type="ECO:0000256" key="5">
    <source>
        <dbReference type="ARBA" id="ARBA00023002"/>
    </source>
</evidence>
<keyword evidence="3 7" id="KW-0288">FMN</keyword>
<evidence type="ECO:0000256" key="8">
    <source>
        <dbReference type="PIRSR" id="PIRSR000232-1"/>
    </source>
</evidence>
<reference evidence="10 11" key="1">
    <citation type="submission" date="2019-08" db="EMBL/GenBank/DDBJ databases">
        <title>Draft genome sequence of Lysobacter sp. UKS-15.</title>
        <authorList>
            <person name="Im W.-T."/>
        </authorList>
    </citation>
    <scope>NUCLEOTIDE SEQUENCE [LARGE SCALE GENOMIC DNA]</scope>
    <source>
        <strain evidence="10 11">UKS-15</strain>
    </source>
</reference>
<dbReference type="InterPro" id="IPR052530">
    <property type="entry name" value="NAD(P)H_nitroreductase"/>
</dbReference>
<evidence type="ECO:0000256" key="2">
    <source>
        <dbReference type="ARBA" id="ARBA00022630"/>
    </source>
</evidence>
<dbReference type="PANTHER" id="PTHR43821">
    <property type="entry name" value="NAD(P)H NITROREDUCTASE YDJA-RELATED"/>
    <property type="match status" value="1"/>
</dbReference>
<feature type="domain" description="Nitroreductase" evidence="9">
    <location>
        <begin position="33"/>
        <end position="178"/>
    </location>
</feature>
<comment type="similarity">
    <text evidence="1 7">Belongs to the nitroreductase family.</text>
</comment>
<evidence type="ECO:0000256" key="1">
    <source>
        <dbReference type="ARBA" id="ARBA00007118"/>
    </source>
</evidence>
<evidence type="ECO:0000256" key="7">
    <source>
        <dbReference type="PIRNR" id="PIRNR000232"/>
    </source>
</evidence>
<accession>A0A5D8Z9F9</accession>
<proteinExistence type="inferred from homology"/>
<dbReference type="Gene3D" id="3.40.109.10">
    <property type="entry name" value="NADH Oxidase"/>
    <property type="match status" value="1"/>
</dbReference>
<dbReference type="EC" id="1.-.-.-" evidence="7"/>
<keyword evidence="6 7" id="KW-0520">NAD</keyword>
<organism evidence="10 11">
    <name type="scientific">Cognatilysobacter lacus</name>
    <dbReference type="NCBI Taxonomy" id="1643323"/>
    <lineage>
        <taxon>Bacteria</taxon>
        <taxon>Pseudomonadati</taxon>
        <taxon>Pseudomonadota</taxon>
        <taxon>Gammaproteobacteria</taxon>
        <taxon>Lysobacterales</taxon>
        <taxon>Lysobacteraceae</taxon>
        <taxon>Cognatilysobacter</taxon>
    </lineage>
</organism>
<dbReference type="CDD" id="cd02135">
    <property type="entry name" value="YdjA-like"/>
    <property type="match status" value="1"/>
</dbReference>
<keyword evidence="11" id="KW-1185">Reference proteome</keyword>
<dbReference type="PIRSF" id="PIRSF000232">
    <property type="entry name" value="YdjA"/>
    <property type="match status" value="1"/>
</dbReference>